<keyword evidence="1" id="KW-0472">Membrane</keyword>
<protein>
    <submittedName>
        <fullName evidence="2">Type II secretion system protein</fullName>
    </submittedName>
</protein>
<dbReference type="AlphaFoldDB" id="A0A516PVE0"/>
<organism evidence="2 3">
    <name type="scientific">Microlunatus elymi</name>
    <dbReference type="NCBI Taxonomy" id="2596828"/>
    <lineage>
        <taxon>Bacteria</taxon>
        <taxon>Bacillati</taxon>
        <taxon>Actinomycetota</taxon>
        <taxon>Actinomycetes</taxon>
        <taxon>Propionibacteriales</taxon>
        <taxon>Propionibacteriaceae</taxon>
        <taxon>Microlunatus</taxon>
    </lineage>
</organism>
<accession>A0A516PVE0</accession>
<sequence>MTGIAVLLAGFTAWLLIGPAPARTMRQRLAPVSEQLGKATSSRSALDLTPFLVLLSGPVLAAVLFGVQGFWLSLPAVIIAGTVVITTRRALRRRRAAARRREVAQACSVLAAQVRVGQVPLAALRSAADDCAILRPAVAAADLGGDVAAGWRAQAAEPGQAGLADLARAWSLSISSGAGMAQALDDVAEGLAEDESLGLVINSEAAAPRASGKVMAVLPLVGIGLGYLIGGDPMGFLTGSPWGWACLIGGSIFVAAGVLWMEGVADHAAVGG</sequence>
<dbReference type="Proteomes" id="UP000319263">
    <property type="component" value="Chromosome"/>
</dbReference>
<dbReference type="EMBL" id="CP041692">
    <property type="protein sequence ID" value="QDP95120.1"/>
    <property type="molecule type" value="Genomic_DNA"/>
</dbReference>
<gene>
    <name evidence="2" type="ORF">FOE78_03590</name>
</gene>
<reference evidence="2 3" key="1">
    <citation type="submission" date="2019-07" db="EMBL/GenBank/DDBJ databases">
        <title>Microlunatus dokdonensis sp. nov. isolated from the rhizospheric soil of the wild plant Elymus tsukushiensis.</title>
        <authorList>
            <person name="Ghim S.-Y."/>
            <person name="Hwang Y.-J."/>
            <person name="Son J.-S."/>
            <person name="Shin J.-H."/>
        </authorList>
    </citation>
    <scope>NUCLEOTIDE SEQUENCE [LARGE SCALE GENOMIC DNA]</scope>
    <source>
        <strain evidence="2 3">KUDC0627</strain>
    </source>
</reference>
<dbReference type="OrthoDB" id="3732900at2"/>
<dbReference type="PANTHER" id="PTHR35007">
    <property type="entry name" value="INTEGRAL MEMBRANE PROTEIN-RELATED"/>
    <property type="match status" value="1"/>
</dbReference>
<feature type="transmembrane region" description="Helical" evidence="1">
    <location>
        <begin position="59"/>
        <end position="85"/>
    </location>
</feature>
<keyword evidence="1" id="KW-0812">Transmembrane</keyword>
<proteinExistence type="predicted"/>
<evidence type="ECO:0000313" key="3">
    <source>
        <dbReference type="Proteomes" id="UP000319263"/>
    </source>
</evidence>
<evidence type="ECO:0000256" key="1">
    <source>
        <dbReference type="SAM" id="Phobius"/>
    </source>
</evidence>
<keyword evidence="1" id="KW-1133">Transmembrane helix</keyword>
<dbReference type="PANTHER" id="PTHR35007:SF4">
    <property type="entry name" value="CONSERVED TRANSMEMBRANE PROTEIN-RELATED"/>
    <property type="match status" value="1"/>
</dbReference>
<keyword evidence="3" id="KW-1185">Reference proteome</keyword>
<dbReference type="KEGG" id="mik:FOE78_03590"/>
<feature type="transmembrane region" description="Helical" evidence="1">
    <location>
        <begin position="242"/>
        <end position="261"/>
    </location>
</feature>
<evidence type="ECO:0000313" key="2">
    <source>
        <dbReference type="EMBL" id="QDP95120.1"/>
    </source>
</evidence>
<feature type="transmembrane region" description="Helical" evidence="1">
    <location>
        <begin position="214"/>
        <end position="230"/>
    </location>
</feature>
<name>A0A516PVE0_9ACTN</name>
<dbReference type="RefSeq" id="WP_143985102.1">
    <property type="nucleotide sequence ID" value="NZ_CP041692.1"/>
</dbReference>